<keyword evidence="9" id="KW-0324">Glycolysis</keyword>
<dbReference type="InterPro" id="IPR036043">
    <property type="entry name" value="Phosphoglycerate_kinase_sf"/>
</dbReference>
<accession>A0ABT3BMY1</accession>
<protein>
    <recommendedName>
        <fullName evidence="4 10">Phosphoglycerate kinase</fullName>
        <ecNumber evidence="3 10">2.7.2.3</ecNumber>
    </recommendedName>
</protein>
<dbReference type="EC" id="2.7.2.3" evidence="3 10"/>
<dbReference type="GO" id="GO:0016301">
    <property type="term" value="F:kinase activity"/>
    <property type="evidence" value="ECO:0007669"/>
    <property type="project" value="UniProtKB-KW"/>
</dbReference>
<organism evidence="11 12">
    <name type="scientific">Ureaplasma miroungigenitalium</name>
    <dbReference type="NCBI Taxonomy" id="1042321"/>
    <lineage>
        <taxon>Bacteria</taxon>
        <taxon>Bacillati</taxon>
        <taxon>Mycoplasmatota</taxon>
        <taxon>Mycoplasmoidales</taxon>
        <taxon>Mycoplasmoidaceae</taxon>
        <taxon>Ureaplasma</taxon>
    </lineage>
</organism>
<evidence type="ECO:0000256" key="2">
    <source>
        <dbReference type="ARBA" id="ARBA00004838"/>
    </source>
</evidence>
<keyword evidence="7 10" id="KW-0418">Kinase</keyword>
<dbReference type="Proteomes" id="UP001208245">
    <property type="component" value="Unassembled WGS sequence"/>
</dbReference>
<dbReference type="Gene3D" id="3.40.50.1260">
    <property type="entry name" value="Phosphoglycerate kinase, N-terminal domain"/>
    <property type="match status" value="2"/>
</dbReference>
<evidence type="ECO:0000256" key="8">
    <source>
        <dbReference type="ARBA" id="ARBA00022840"/>
    </source>
</evidence>
<evidence type="ECO:0000256" key="3">
    <source>
        <dbReference type="ARBA" id="ARBA00013061"/>
    </source>
</evidence>
<keyword evidence="8" id="KW-0067">ATP-binding</keyword>
<evidence type="ECO:0000256" key="6">
    <source>
        <dbReference type="ARBA" id="ARBA00022741"/>
    </source>
</evidence>
<dbReference type="Pfam" id="PF00162">
    <property type="entry name" value="PGK"/>
    <property type="match status" value="1"/>
</dbReference>
<dbReference type="InterPro" id="IPR001576">
    <property type="entry name" value="Phosphoglycerate_kinase"/>
</dbReference>
<comment type="similarity">
    <text evidence="10">Belongs to the phosphoglycerate kinase family.</text>
</comment>
<dbReference type="SUPFAM" id="SSF53748">
    <property type="entry name" value="Phosphoglycerate kinase"/>
    <property type="match status" value="1"/>
</dbReference>
<evidence type="ECO:0000256" key="9">
    <source>
        <dbReference type="ARBA" id="ARBA00023152"/>
    </source>
</evidence>
<proteinExistence type="inferred from homology"/>
<sequence length="422" mass="47509">MANYHKKKIISDIDVNHKTVLLHLDLDVPLKNGKIINDRKIKAAMATIFYLLRRNCKVIILSHLGNVKSLNDKISNKYSLKIVHEALEKRLHKHANRVMFSEENYGEAVIRLTNTLEPKDVLLLENTKYCDIATTGEYVGFQTRGDLNLGAFWASLADIFVEDAFSVVHKKYASNYGVAMNSKESAIGFLISSELNHLDLALENPKRPYLALIGGNYVADKMGAIEVLCERADRVVIGGALVFSFLYAKGYDVGLNHVERDYLDEIGELLEEYEHKILLVYDFLCNNEKSDTPPIYLKIDEGIKGFYGLDVGKRSLSLIEREIRKAKTVLWNGSFGLIENIQHYAKGTIQILKTISKYSQHGLYSIISDNKTSTIAEYLGLDSYLNFISSGGSASLAYIQDTDLYGLAGIDNYVRRANEEND</sequence>
<evidence type="ECO:0000256" key="10">
    <source>
        <dbReference type="RuleBase" id="RU000532"/>
    </source>
</evidence>
<dbReference type="PANTHER" id="PTHR11406:SF23">
    <property type="entry name" value="PHOSPHOGLYCERATE KINASE 1, CHLOROPLASTIC-RELATED"/>
    <property type="match status" value="1"/>
</dbReference>
<keyword evidence="12" id="KW-1185">Reference proteome</keyword>
<name>A0ABT3BMY1_9BACT</name>
<dbReference type="EMBL" id="JAOXHL010000002">
    <property type="protein sequence ID" value="MCV3728581.1"/>
    <property type="molecule type" value="Genomic_DNA"/>
</dbReference>
<evidence type="ECO:0000313" key="11">
    <source>
        <dbReference type="EMBL" id="MCV3728581.1"/>
    </source>
</evidence>
<dbReference type="PIRSF" id="PIRSF000724">
    <property type="entry name" value="Pgk"/>
    <property type="match status" value="1"/>
</dbReference>
<comment type="caution">
    <text evidence="11">The sequence shown here is derived from an EMBL/GenBank/DDBJ whole genome shotgun (WGS) entry which is preliminary data.</text>
</comment>
<dbReference type="InterPro" id="IPR015824">
    <property type="entry name" value="Phosphoglycerate_kinase_N"/>
</dbReference>
<evidence type="ECO:0000256" key="4">
    <source>
        <dbReference type="ARBA" id="ARBA00016471"/>
    </source>
</evidence>
<keyword evidence="6" id="KW-0547">Nucleotide-binding</keyword>
<gene>
    <name evidence="11" type="primary">pgk</name>
    <name evidence="11" type="ORF">OF376_02230</name>
</gene>
<comment type="pathway">
    <text evidence="2">Carbohydrate degradation; glycolysis; pyruvate from D-glyceraldehyde 3-phosphate: step 2/5.</text>
</comment>
<keyword evidence="5 10" id="KW-0808">Transferase</keyword>
<evidence type="ECO:0000256" key="1">
    <source>
        <dbReference type="ARBA" id="ARBA00000642"/>
    </source>
</evidence>
<reference evidence="11 12" key="1">
    <citation type="journal article" date="2020" name="Int. J. Syst. Evol. Microbiol.">
        <title>Ureaplasma miroungigenitalium sp. nov. isolated from northern elephant seals (Mirounga angustirostris) and Ureaplasma zalophigenitalium sp. nov. isolated from California sea lions (Zalophus californianus).</title>
        <authorList>
            <person name="Volokhov D.V."/>
            <person name="Gulland F.M."/>
            <person name="Gao Y."/>
            <person name="Chizhikov V.E."/>
        </authorList>
    </citation>
    <scope>NUCLEOTIDE SEQUENCE [LARGE SCALE GENOMIC DNA]</scope>
    <source>
        <strain evidence="11 12">ES3182-GEN</strain>
    </source>
</reference>
<evidence type="ECO:0000313" key="12">
    <source>
        <dbReference type="Proteomes" id="UP001208245"/>
    </source>
</evidence>
<dbReference type="PANTHER" id="PTHR11406">
    <property type="entry name" value="PHOSPHOGLYCERATE KINASE"/>
    <property type="match status" value="1"/>
</dbReference>
<dbReference type="PRINTS" id="PR00477">
    <property type="entry name" value="PHGLYCKINASE"/>
</dbReference>
<evidence type="ECO:0000256" key="5">
    <source>
        <dbReference type="ARBA" id="ARBA00022679"/>
    </source>
</evidence>
<comment type="catalytic activity">
    <reaction evidence="1 10">
        <text>(2R)-3-phosphoglycerate + ATP = (2R)-3-phospho-glyceroyl phosphate + ADP</text>
        <dbReference type="Rhea" id="RHEA:14801"/>
        <dbReference type="ChEBI" id="CHEBI:30616"/>
        <dbReference type="ChEBI" id="CHEBI:57604"/>
        <dbReference type="ChEBI" id="CHEBI:58272"/>
        <dbReference type="ChEBI" id="CHEBI:456216"/>
        <dbReference type="EC" id="2.7.2.3"/>
    </reaction>
</comment>
<dbReference type="RefSeq" id="WP_263821896.1">
    <property type="nucleotide sequence ID" value="NZ_JAOXHL010000002.1"/>
</dbReference>
<evidence type="ECO:0000256" key="7">
    <source>
        <dbReference type="ARBA" id="ARBA00022777"/>
    </source>
</evidence>